<dbReference type="SUPFAM" id="SSF48208">
    <property type="entry name" value="Six-hairpin glycosidases"/>
    <property type="match status" value="1"/>
</dbReference>
<dbReference type="GO" id="GO:0005975">
    <property type="term" value="P:carbohydrate metabolic process"/>
    <property type="evidence" value="ECO:0007669"/>
    <property type="project" value="InterPro"/>
</dbReference>
<organism evidence="1 2">
    <name type="scientific">Candidatus Scalindua japonica</name>
    <dbReference type="NCBI Taxonomy" id="1284222"/>
    <lineage>
        <taxon>Bacteria</taxon>
        <taxon>Pseudomonadati</taxon>
        <taxon>Planctomycetota</taxon>
        <taxon>Candidatus Brocadiia</taxon>
        <taxon>Candidatus Brocadiales</taxon>
        <taxon>Candidatus Scalinduaceae</taxon>
        <taxon>Candidatus Scalindua</taxon>
    </lineage>
</organism>
<evidence type="ECO:0000313" key="2">
    <source>
        <dbReference type="Proteomes" id="UP000218542"/>
    </source>
</evidence>
<dbReference type="RefSeq" id="WP_096894567.1">
    <property type="nucleotide sequence ID" value="NZ_BAOS01000017.1"/>
</dbReference>
<dbReference type="Proteomes" id="UP000218542">
    <property type="component" value="Unassembled WGS sequence"/>
</dbReference>
<keyword evidence="2" id="KW-1185">Reference proteome</keyword>
<reference evidence="2" key="1">
    <citation type="journal article" date="2017" name="Environ. Microbiol. Rep.">
        <title>Genetic Diversity of Marine Anaerobic Ammonium-Oxidizing Bacteria as Revealed by Genomic and Proteomic Analyses of 'Candidatus Scalindua japonica'.</title>
        <authorList>
            <person name="Oshiki M."/>
            <person name="Mizuto K."/>
            <person name="Kimura Z."/>
            <person name="Kindaichi T."/>
            <person name="Satoh H."/>
            <person name="Okabe S."/>
        </authorList>
    </citation>
    <scope>NUCLEOTIDE SEQUENCE [LARGE SCALE GENOMIC DNA]</scope>
    <source>
        <strain evidence="2">husup-a2</strain>
    </source>
</reference>
<dbReference type="EMBL" id="BAOS01000017">
    <property type="protein sequence ID" value="GAX61180.1"/>
    <property type="molecule type" value="Genomic_DNA"/>
</dbReference>
<sequence>MVKLLTFGNLFLERVAIQVGRRSIINLRGALGVKKLHSSKAFGFFAKGYLYHYLTTQDTTYLDLAREHLAWLENNYTKGYNGMSWGNSFDFASRGGFIPKGLPTIVWTAHISESFDFAYSVLKQESYKNTVIKAAGFIHENLERFEDDTGVCLGYVPGETCVIHNSNLLGAVALLRAWKYTQNNDYYDLARKAINWSCSRINSDGSWYYGDDMKYKWLDNFHTAYNLDSLVAAQDIGGEDLVKQDVIDATYKFWVDNFFLEDGTPGYYHNETYPIDIQCASQAIESLAKYSERDQNAIHLALKVANWTIDHMQKKNGAFRFRKGRIVNNNLELIHWGQ</sequence>
<evidence type="ECO:0000313" key="1">
    <source>
        <dbReference type="EMBL" id="GAX61180.1"/>
    </source>
</evidence>
<dbReference type="InterPro" id="IPR008928">
    <property type="entry name" value="6-hairpin_glycosidase_sf"/>
</dbReference>
<dbReference type="AlphaFoldDB" id="A0A286TZ77"/>
<comment type="caution">
    <text evidence="1">The sequence shown here is derived from an EMBL/GenBank/DDBJ whole genome shotgun (WGS) entry which is preliminary data.</text>
</comment>
<gene>
    <name evidence="1" type="ORF">SCALIN_C17_0214</name>
</gene>
<accession>A0A286TZ77</accession>
<dbReference type="Gene3D" id="1.50.10.20">
    <property type="match status" value="1"/>
</dbReference>
<dbReference type="OrthoDB" id="9788790at2"/>
<name>A0A286TZ77_9BACT</name>
<proteinExistence type="predicted"/>
<protein>
    <submittedName>
        <fullName evidence="1">Uncharacterized protein</fullName>
    </submittedName>
</protein>